<feature type="non-terminal residue" evidence="1">
    <location>
        <position position="1"/>
    </location>
</feature>
<reference evidence="1" key="1">
    <citation type="submission" date="2021-06" db="EMBL/GenBank/DDBJ databases">
        <authorList>
            <person name="Kallberg Y."/>
            <person name="Tangrot J."/>
            <person name="Rosling A."/>
        </authorList>
    </citation>
    <scope>NUCLEOTIDE SEQUENCE</scope>
    <source>
        <strain evidence="1">IN212</strain>
    </source>
</reference>
<proteinExistence type="predicted"/>
<accession>A0A9N9GR69</accession>
<name>A0A9N9GR69_9GLOM</name>
<evidence type="ECO:0000313" key="1">
    <source>
        <dbReference type="EMBL" id="CAG8620282.1"/>
    </source>
</evidence>
<gene>
    <name evidence="1" type="ORF">RFULGI_LOCUS7333</name>
</gene>
<sequence length="73" mass="8274">MEILPLVSDTEIDNTTFSIQDLTDFDKIEVDELIINIVLDEQRELEEGDASNTDEEPPEIPIIEGLNGLKKFI</sequence>
<dbReference type="EMBL" id="CAJVPZ010010507">
    <property type="protein sequence ID" value="CAG8620282.1"/>
    <property type="molecule type" value="Genomic_DNA"/>
</dbReference>
<dbReference type="Proteomes" id="UP000789396">
    <property type="component" value="Unassembled WGS sequence"/>
</dbReference>
<protein>
    <submittedName>
        <fullName evidence="1">11603_t:CDS:1</fullName>
    </submittedName>
</protein>
<dbReference type="AlphaFoldDB" id="A0A9N9GR69"/>
<evidence type="ECO:0000313" key="2">
    <source>
        <dbReference type="Proteomes" id="UP000789396"/>
    </source>
</evidence>
<comment type="caution">
    <text evidence="1">The sequence shown here is derived from an EMBL/GenBank/DDBJ whole genome shotgun (WGS) entry which is preliminary data.</text>
</comment>
<organism evidence="1 2">
    <name type="scientific">Racocetra fulgida</name>
    <dbReference type="NCBI Taxonomy" id="60492"/>
    <lineage>
        <taxon>Eukaryota</taxon>
        <taxon>Fungi</taxon>
        <taxon>Fungi incertae sedis</taxon>
        <taxon>Mucoromycota</taxon>
        <taxon>Glomeromycotina</taxon>
        <taxon>Glomeromycetes</taxon>
        <taxon>Diversisporales</taxon>
        <taxon>Gigasporaceae</taxon>
        <taxon>Racocetra</taxon>
    </lineage>
</organism>
<keyword evidence="2" id="KW-1185">Reference proteome</keyword>